<dbReference type="InterPro" id="IPR036291">
    <property type="entry name" value="NAD(P)-bd_dom_sf"/>
</dbReference>
<dbReference type="GO" id="GO:0004029">
    <property type="term" value="F:aldehyde dehydrogenase (NAD+) activity"/>
    <property type="evidence" value="ECO:0007669"/>
    <property type="project" value="TreeGrafter"/>
</dbReference>
<reference evidence="2 3" key="1">
    <citation type="submission" date="2019-02" db="EMBL/GenBank/DDBJ databases">
        <title>Genome sequencing of the rare red list fungi Antrodiella citrinella (Flaviporus citrinellus).</title>
        <authorList>
            <person name="Buettner E."/>
            <person name="Kellner H."/>
        </authorList>
    </citation>
    <scope>NUCLEOTIDE SEQUENCE [LARGE SCALE GENOMIC DNA]</scope>
    <source>
        <strain evidence="2 3">DSM 108506</strain>
    </source>
</reference>
<dbReference type="AlphaFoldDB" id="A0A4S4MXW1"/>
<proteinExistence type="predicted"/>
<dbReference type="Gene3D" id="3.40.50.720">
    <property type="entry name" value="NAD(P)-binding Rossmann-like Domain"/>
    <property type="match status" value="1"/>
</dbReference>
<sequence>MSGDLVLVIGVSGYLGAHVVDRLVKDEYRVRGTARSAKLYRSREAYAVYGEAVEIIAMNDLANGDYPDAFKGVDAVIHVAATMIGREAEAEAAIRVSMDGSLDILAQAERAGVKNFSFVRTIGPVTDGIAMGKPEPVKGDEWVAVTRLCCQPG</sequence>
<evidence type="ECO:0000313" key="3">
    <source>
        <dbReference type="Proteomes" id="UP000308730"/>
    </source>
</evidence>
<dbReference type="OrthoDB" id="2735536at2759"/>
<comment type="caution">
    <text evidence="2">The sequence shown here is derived from an EMBL/GenBank/DDBJ whole genome shotgun (WGS) entry which is preliminary data.</text>
</comment>
<dbReference type="Pfam" id="PF01370">
    <property type="entry name" value="Epimerase"/>
    <property type="match status" value="1"/>
</dbReference>
<evidence type="ECO:0000313" key="2">
    <source>
        <dbReference type="EMBL" id="THH30457.1"/>
    </source>
</evidence>
<name>A0A4S4MXW1_9APHY</name>
<dbReference type="PANTHER" id="PTHR48079:SF6">
    <property type="entry name" value="NAD(P)-BINDING DOMAIN-CONTAINING PROTEIN-RELATED"/>
    <property type="match status" value="1"/>
</dbReference>
<dbReference type="PANTHER" id="PTHR48079">
    <property type="entry name" value="PROTEIN YEEZ"/>
    <property type="match status" value="1"/>
</dbReference>
<feature type="domain" description="NAD-dependent epimerase/dehydratase" evidence="1">
    <location>
        <begin position="6"/>
        <end position="121"/>
    </location>
</feature>
<evidence type="ECO:0000259" key="1">
    <source>
        <dbReference type="Pfam" id="PF01370"/>
    </source>
</evidence>
<keyword evidence="3" id="KW-1185">Reference proteome</keyword>
<protein>
    <recommendedName>
        <fullName evidence="1">NAD-dependent epimerase/dehydratase domain-containing protein</fullName>
    </recommendedName>
</protein>
<dbReference type="Proteomes" id="UP000308730">
    <property type="component" value="Unassembled WGS sequence"/>
</dbReference>
<dbReference type="InterPro" id="IPR051783">
    <property type="entry name" value="NAD(P)-dependent_oxidoreduct"/>
</dbReference>
<dbReference type="GO" id="GO:0005737">
    <property type="term" value="C:cytoplasm"/>
    <property type="evidence" value="ECO:0007669"/>
    <property type="project" value="TreeGrafter"/>
</dbReference>
<dbReference type="InterPro" id="IPR001509">
    <property type="entry name" value="Epimerase_deHydtase"/>
</dbReference>
<dbReference type="EMBL" id="SGPM01000080">
    <property type="protein sequence ID" value="THH30457.1"/>
    <property type="molecule type" value="Genomic_DNA"/>
</dbReference>
<gene>
    <name evidence="2" type="ORF">EUX98_g3736</name>
</gene>
<dbReference type="SUPFAM" id="SSF51735">
    <property type="entry name" value="NAD(P)-binding Rossmann-fold domains"/>
    <property type="match status" value="1"/>
</dbReference>
<organism evidence="2 3">
    <name type="scientific">Antrodiella citrinella</name>
    <dbReference type="NCBI Taxonomy" id="2447956"/>
    <lineage>
        <taxon>Eukaryota</taxon>
        <taxon>Fungi</taxon>
        <taxon>Dikarya</taxon>
        <taxon>Basidiomycota</taxon>
        <taxon>Agaricomycotina</taxon>
        <taxon>Agaricomycetes</taxon>
        <taxon>Polyporales</taxon>
        <taxon>Steccherinaceae</taxon>
        <taxon>Antrodiella</taxon>
    </lineage>
</organism>
<accession>A0A4S4MXW1</accession>